<dbReference type="EMBL" id="JAVXUP010000084">
    <property type="protein sequence ID" value="KAK3039070.1"/>
    <property type="molecule type" value="Genomic_DNA"/>
</dbReference>
<dbReference type="InterPro" id="IPR044549">
    <property type="entry name" value="bHLH_AtIBH1-like"/>
</dbReference>
<dbReference type="GO" id="GO:0006355">
    <property type="term" value="P:regulation of DNA-templated transcription"/>
    <property type="evidence" value="ECO:0007669"/>
    <property type="project" value="InterPro"/>
</dbReference>
<reference evidence="6" key="1">
    <citation type="submission" date="2022-12" db="EMBL/GenBank/DDBJ databases">
        <title>Draft genome assemblies for two species of Escallonia (Escalloniales).</title>
        <authorList>
            <person name="Chanderbali A."/>
            <person name="Dervinis C."/>
            <person name="Anghel I."/>
            <person name="Soltis D."/>
            <person name="Soltis P."/>
            <person name="Zapata F."/>
        </authorList>
    </citation>
    <scope>NUCLEOTIDE SEQUENCE</scope>
    <source>
        <strain evidence="6">UCBG64.0493</strain>
        <tissue evidence="6">Leaf</tissue>
    </source>
</reference>
<feature type="compositionally biased region" description="Basic and acidic residues" evidence="5">
    <location>
        <begin position="36"/>
        <end position="53"/>
    </location>
</feature>
<comment type="caution">
    <text evidence="6">The sequence shown here is derived from an EMBL/GenBank/DDBJ whole genome shotgun (WGS) entry which is preliminary data.</text>
</comment>
<organism evidence="6 7">
    <name type="scientific">Escallonia herrerae</name>
    <dbReference type="NCBI Taxonomy" id="1293975"/>
    <lineage>
        <taxon>Eukaryota</taxon>
        <taxon>Viridiplantae</taxon>
        <taxon>Streptophyta</taxon>
        <taxon>Embryophyta</taxon>
        <taxon>Tracheophyta</taxon>
        <taxon>Spermatophyta</taxon>
        <taxon>Magnoliopsida</taxon>
        <taxon>eudicotyledons</taxon>
        <taxon>Gunneridae</taxon>
        <taxon>Pentapetalae</taxon>
        <taxon>asterids</taxon>
        <taxon>campanulids</taxon>
        <taxon>Escalloniales</taxon>
        <taxon>Escalloniaceae</taxon>
        <taxon>Escallonia</taxon>
    </lineage>
</organism>
<evidence type="ECO:0000256" key="3">
    <source>
        <dbReference type="ARBA" id="ARBA00023163"/>
    </source>
</evidence>
<evidence type="ECO:0000256" key="2">
    <source>
        <dbReference type="ARBA" id="ARBA00023015"/>
    </source>
</evidence>
<evidence type="ECO:0000256" key="5">
    <source>
        <dbReference type="SAM" id="MobiDB-lite"/>
    </source>
</evidence>
<dbReference type="PANTHER" id="PTHR33124:SF43">
    <property type="entry name" value="TRANSCRIPTION FACTOR PAR2"/>
    <property type="match status" value="1"/>
</dbReference>
<comment type="subcellular location">
    <subcellularLocation>
        <location evidence="1">Nucleus</location>
    </subcellularLocation>
</comment>
<keyword evidence="3" id="KW-0804">Transcription</keyword>
<dbReference type="GO" id="GO:0005634">
    <property type="term" value="C:nucleus"/>
    <property type="evidence" value="ECO:0007669"/>
    <property type="project" value="UniProtKB-SubCell"/>
</dbReference>
<evidence type="ECO:0000256" key="4">
    <source>
        <dbReference type="ARBA" id="ARBA00023242"/>
    </source>
</evidence>
<dbReference type="InterPro" id="IPR044660">
    <property type="entry name" value="IBH1-like"/>
</dbReference>
<feature type="region of interest" description="Disordered" evidence="5">
    <location>
        <begin position="24"/>
        <end position="53"/>
    </location>
</feature>
<evidence type="ECO:0000313" key="7">
    <source>
        <dbReference type="Proteomes" id="UP001188597"/>
    </source>
</evidence>
<evidence type="ECO:0000256" key="1">
    <source>
        <dbReference type="ARBA" id="ARBA00004123"/>
    </source>
</evidence>
<protein>
    <submittedName>
        <fullName evidence="6">Uncharacterized protein</fullName>
    </submittedName>
</protein>
<proteinExistence type="predicted"/>
<keyword evidence="7" id="KW-1185">Reference proteome</keyword>
<feature type="compositionally biased region" description="Basic residues" evidence="5">
    <location>
        <begin position="26"/>
        <end position="35"/>
    </location>
</feature>
<name>A0AA88XB88_9ASTE</name>
<dbReference type="PANTHER" id="PTHR33124">
    <property type="entry name" value="TRANSCRIPTION FACTOR IBH1-LIKE 1"/>
    <property type="match status" value="1"/>
</dbReference>
<sequence>MLKKAHEKYEMGGEVHESVHVLGVRRAGRRRRRRERSGGKVWKEESGGEDEKGEVEKKVEALKRIVPGGESLGIETLFEETAGYILALENQVKAMRVLGSFFEGLEKEQRKL</sequence>
<accession>A0AA88XB88</accession>
<dbReference type="Proteomes" id="UP001188597">
    <property type="component" value="Unassembled WGS sequence"/>
</dbReference>
<gene>
    <name evidence="6" type="ORF">RJ639_028521</name>
</gene>
<dbReference type="CDD" id="cd11444">
    <property type="entry name" value="bHLH_AtIBH1_like"/>
    <property type="match status" value="1"/>
</dbReference>
<evidence type="ECO:0000313" key="6">
    <source>
        <dbReference type="EMBL" id="KAK3039070.1"/>
    </source>
</evidence>
<keyword evidence="4" id="KW-0539">Nucleus</keyword>
<keyword evidence="2" id="KW-0805">Transcription regulation</keyword>
<dbReference type="AlphaFoldDB" id="A0AA88XB88"/>